<evidence type="ECO:0000313" key="1">
    <source>
        <dbReference type="EMBL" id="GGD61752.1"/>
    </source>
</evidence>
<sequence length="382" mass="41891">MKKLLCIISLGISLEGFSQGITIRPNRIETDYNTNENIFIRNTDFPNIIGMKLNGTHASPTAVNENQILLSIEGRGYGGAGFTTMRAGVRMYSTQNWNAGSQGSRMEFFTNKNGETSFRSRLYINHNGKIGVGEYYHSLNVVPDHQFEVQQATDDDKGMGIYRYGGDAPACFGLSARGNYLLPTATLDNDILARFGGKGYDGTSFTTARARIDMVANGNWTSTATSAKMQFYTTESATTTPTVKMTINGNGNVGIGTDSPITKLRLAGDFSFDMQDNFSTPPGGTGLLDRNDRSVILLTDNASRFIKGITDGKEGLVLHIIWHNEFDSNLEIQNESPDVNAGQRIITGEPFASPNIQISGRGGCTLIYDHIFQRWRVIGLQK</sequence>
<protein>
    <submittedName>
        <fullName evidence="1">Uncharacterized protein</fullName>
    </submittedName>
</protein>
<accession>A0A916YUB3</accession>
<organism evidence="1 2">
    <name type="scientific">Emticicia aquatilis</name>
    <dbReference type="NCBI Taxonomy" id="1537369"/>
    <lineage>
        <taxon>Bacteria</taxon>
        <taxon>Pseudomonadati</taxon>
        <taxon>Bacteroidota</taxon>
        <taxon>Cytophagia</taxon>
        <taxon>Cytophagales</taxon>
        <taxon>Leadbetterellaceae</taxon>
        <taxon>Emticicia</taxon>
    </lineage>
</organism>
<reference evidence="1" key="1">
    <citation type="journal article" date="2014" name="Int. J. Syst. Evol. Microbiol.">
        <title>Complete genome sequence of Corynebacterium casei LMG S-19264T (=DSM 44701T), isolated from a smear-ripened cheese.</title>
        <authorList>
            <consortium name="US DOE Joint Genome Institute (JGI-PGF)"/>
            <person name="Walter F."/>
            <person name="Albersmeier A."/>
            <person name="Kalinowski J."/>
            <person name="Ruckert C."/>
        </authorList>
    </citation>
    <scope>NUCLEOTIDE SEQUENCE</scope>
    <source>
        <strain evidence="1">CGMCC 1.15958</strain>
    </source>
</reference>
<dbReference type="EMBL" id="BMKK01000005">
    <property type="protein sequence ID" value="GGD61752.1"/>
    <property type="molecule type" value="Genomic_DNA"/>
</dbReference>
<dbReference type="Proteomes" id="UP000609064">
    <property type="component" value="Unassembled WGS sequence"/>
</dbReference>
<gene>
    <name evidence="1" type="ORF">GCM10011514_27250</name>
</gene>
<dbReference type="RefSeq" id="WP_188766656.1">
    <property type="nucleotide sequence ID" value="NZ_BMKK01000005.1"/>
</dbReference>
<name>A0A916YUB3_9BACT</name>
<dbReference type="AlphaFoldDB" id="A0A916YUB3"/>
<reference evidence="1" key="2">
    <citation type="submission" date="2020-09" db="EMBL/GenBank/DDBJ databases">
        <authorList>
            <person name="Sun Q."/>
            <person name="Zhou Y."/>
        </authorList>
    </citation>
    <scope>NUCLEOTIDE SEQUENCE</scope>
    <source>
        <strain evidence="1">CGMCC 1.15958</strain>
    </source>
</reference>
<proteinExistence type="predicted"/>
<evidence type="ECO:0000313" key="2">
    <source>
        <dbReference type="Proteomes" id="UP000609064"/>
    </source>
</evidence>
<keyword evidence="2" id="KW-1185">Reference proteome</keyword>
<comment type="caution">
    <text evidence="1">The sequence shown here is derived from an EMBL/GenBank/DDBJ whole genome shotgun (WGS) entry which is preliminary data.</text>
</comment>